<evidence type="ECO:0000313" key="1">
    <source>
        <dbReference type="EMBL" id="MBW0487940.1"/>
    </source>
</evidence>
<dbReference type="Proteomes" id="UP000765509">
    <property type="component" value="Unassembled WGS sequence"/>
</dbReference>
<comment type="caution">
    <text evidence="1">The sequence shown here is derived from an EMBL/GenBank/DDBJ whole genome shotgun (WGS) entry which is preliminary data.</text>
</comment>
<sequence>MSHPFLARVHPPNHLRTFRLLLPTRSLTLTICPLDPPQLRHLPLLPRISPLMPSSSHSYNDACQEFNDLRPALRIPQAINQTLLEHCRLLHMIPFVDATHQNQMHQEFQEELNSLLRQALEAYPKEDITGIVSKYLEKK</sequence>
<keyword evidence="2" id="KW-1185">Reference proteome</keyword>
<proteinExistence type="predicted"/>
<reference evidence="1" key="1">
    <citation type="submission" date="2021-03" db="EMBL/GenBank/DDBJ databases">
        <title>Draft genome sequence of rust myrtle Austropuccinia psidii MF-1, a brazilian biotype.</title>
        <authorList>
            <person name="Quecine M.C."/>
            <person name="Pachon D.M.R."/>
            <person name="Bonatelli M.L."/>
            <person name="Correr F.H."/>
            <person name="Franceschini L.M."/>
            <person name="Leite T.F."/>
            <person name="Margarido G.R.A."/>
            <person name="Almeida C.A."/>
            <person name="Ferrarezi J.A."/>
            <person name="Labate C.A."/>
        </authorList>
    </citation>
    <scope>NUCLEOTIDE SEQUENCE</scope>
    <source>
        <strain evidence="1">MF-1</strain>
    </source>
</reference>
<name>A0A9Q3CRS9_9BASI</name>
<evidence type="ECO:0000313" key="2">
    <source>
        <dbReference type="Proteomes" id="UP000765509"/>
    </source>
</evidence>
<dbReference type="AlphaFoldDB" id="A0A9Q3CRS9"/>
<protein>
    <submittedName>
        <fullName evidence="1">Uncharacterized protein</fullName>
    </submittedName>
</protein>
<organism evidence="1 2">
    <name type="scientific">Austropuccinia psidii MF-1</name>
    <dbReference type="NCBI Taxonomy" id="1389203"/>
    <lineage>
        <taxon>Eukaryota</taxon>
        <taxon>Fungi</taxon>
        <taxon>Dikarya</taxon>
        <taxon>Basidiomycota</taxon>
        <taxon>Pucciniomycotina</taxon>
        <taxon>Pucciniomycetes</taxon>
        <taxon>Pucciniales</taxon>
        <taxon>Sphaerophragmiaceae</taxon>
        <taxon>Austropuccinia</taxon>
    </lineage>
</organism>
<gene>
    <name evidence="1" type="ORF">O181_027655</name>
</gene>
<dbReference type="EMBL" id="AVOT02009358">
    <property type="protein sequence ID" value="MBW0487940.1"/>
    <property type="molecule type" value="Genomic_DNA"/>
</dbReference>
<accession>A0A9Q3CRS9</accession>